<keyword evidence="4" id="KW-1185">Reference proteome</keyword>
<evidence type="ECO:0000259" key="2">
    <source>
        <dbReference type="Pfam" id="PF00144"/>
    </source>
</evidence>
<dbReference type="STRING" id="1423804.FD14_GL002370"/>
<reference evidence="3 4" key="1">
    <citation type="journal article" date="2015" name="Genome Announc.">
        <title>Expanding the biotechnology potential of lactobacilli through comparative genomics of 213 strains and associated genera.</title>
        <authorList>
            <person name="Sun Z."/>
            <person name="Harris H.M."/>
            <person name="McCann A."/>
            <person name="Guo C."/>
            <person name="Argimon S."/>
            <person name="Zhang W."/>
            <person name="Yang X."/>
            <person name="Jeffery I.B."/>
            <person name="Cooney J.C."/>
            <person name="Kagawa T.F."/>
            <person name="Liu W."/>
            <person name="Song Y."/>
            <person name="Salvetti E."/>
            <person name="Wrobel A."/>
            <person name="Rasinkangas P."/>
            <person name="Parkhill J."/>
            <person name="Rea M.C."/>
            <person name="O'Sullivan O."/>
            <person name="Ritari J."/>
            <person name="Douillard F.P."/>
            <person name="Paul Ross R."/>
            <person name="Yang R."/>
            <person name="Briner A.E."/>
            <person name="Felis G.E."/>
            <person name="de Vos W.M."/>
            <person name="Barrangou R."/>
            <person name="Klaenhammer T.R."/>
            <person name="Caufield P.W."/>
            <person name="Cui Y."/>
            <person name="Zhang H."/>
            <person name="O'Toole P.W."/>
        </authorList>
    </citation>
    <scope>NUCLEOTIDE SEQUENCE [LARGE SCALE GENOMIC DNA]</scope>
    <source>
        <strain evidence="3 4">DSM 23365</strain>
    </source>
</reference>
<dbReference type="PANTHER" id="PTHR43283:SF11">
    <property type="entry name" value="BETA-LACTAMASE-RELATED DOMAIN-CONTAINING PROTEIN"/>
    <property type="match status" value="1"/>
</dbReference>
<comment type="caution">
    <text evidence="3">The sequence shown here is derived from an EMBL/GenBank/DDBJ whole genome shotgun (WGS) entry which is preliminary data.</text>
</comment>
<accession>A0A0R2ERN2</accession>
<dbReference type="EMBL" id="AYZM01000165">
    <property type="protein sequence ID" value="KRN18070.1"/>
    <property type="molecule type" value="Genomic_DNA"/>
</dbReference>
<dbReference type="InterPro" id="IPR001466">
    <property type="entry name" value="Beta-lactam-related"/>
</dbReference>
<organism evidence="3 4">
    <name type="scientific">Secundilactobacillus similis DSM 23365 = JCM 2765</name>
    <dbReference type="NCBI Taxonomy" id="1423804"/>
    <lineage>
        <taxon>Bacteria</taxon>
        <taxon>Bacillati</taxon>
        <taxon>Bacillota</taxon>
        <taxon>Bacilli</taxon>
        <taxon>Lactobacillales</taxon>
        <taxon>Lactobacillaceae</taxon>
        <taxon>Secundilactobacillus</taxon>
    </lineage>
</organism>
<dbReference type="Proteomes" id="UP000051442">
    <property type="component" value="Unassembled WGS sequence"/>
</dbReference>
<dbReference type="SUPFAM" id="SSF56601">
    <property type="entry name" value="beta-lactamase/transpeptidase-like"/>
    <property type="match status" value="1"/>
</dbReference>
<dbReference type="Gene3D" id="3.40.710.10">
    <property type="entry name" value="DD-peptidase/beta-lactamase superfamily"/>
    <property type="match status" value="1"/>
</dbReference>
<dbReference type="PATRIC" id="fig|1423804.4.peg.2565"/>
<protein>
    <submittedName>
        <fullName evidence="3">Beta-lactamase class C related penicillin binding protein</fullName>
    </submittedName>
</protein>
<dbReference type="InterPro" id="IPR012338">
    <property type="entry name" value="Beta-lactam/transpept-like"/>
</dbReference>
<gene>
    <name evidence="3" type="ORF">FD14_GL002370</name>
</gene>
<keyword evidence="1" id="KW-0378">Hydrolase</keyword>
<proteinExistence type="predicted"/>
<name>A0A0R2ERN2_9LACO</name>
<sequence>MVRLTKQAEQNGSGSMSKTYQQTIAAIHELVDEGTVPGASYAFIDGQQVVAGRYGAESLVPGYEPLRAGQLYDVASLTKVVGTTNVILQLVAAGQLALTDSVSKYLAKWRYPQVTVRHLLTHTSGITGYIPHRDKLSAAELHDALLTLHVGENFNVKMVYSDINFIFLGWIAEAILGAPIQTLIAQHVLTPLGMQDSTFTPLDAQNCVPTEVSATRGVIRGVAHDPKAFVLQRHCGSAGLFATSDDLVRFEQAMLTGGESAPMPASFLSELSQDQTPLRHQWRSFGWALLPTKVPTTHNCIWHSGYTGTALVLDLTTHQGLVFLSNRVHPKAPNIRFLERRNALINTYLAEKATQAN</sequence>
<evidence type="ECO:0000313" key="4">
    <source>
        <dbReference type="Proteomes" id="UP000051442"/>
    </source>
</evidence>
<dbReference type="Pfam" id="PF00144">
    <property type="entry name" value="Beta-lactamase"/>
    <property type="match status" value="1"/>
</dbReference>
<dbReference type="InterPro" id="IPR050789">
    <property type="entry name" value="Diverse_Enzym_Activities"/>
</dbReference>
<evidence type="ECO:0000313" key="3">
    <source>
        <dbReference type="EMBL" id="KRN18070.1"/>
    </source>
</evidence>
<evidence type="ECO:0000256" key="1">
    <source>
        <dbReference type="ARBA" id="ARBA00022801"/>
    </source>
</evidence>
<dbReference type="AlphaFoldDB" id="A0A0R2ERN2"/>
<dbReference type="PANTHER" id="PTHR43283">
    <property type="entry name" value="BETA-LACTAMASE-RELATED"/>
    <property type="match status" value="1"/>
</dbReference>
<feature type="domain" description="Beta-lactamase-related" evidence="2">
    <location>
        <begin position="25"/>
        <end position="333"/>
    </location>
</feature>
<dbReference type="GO" id="GO:0016787">
    <property type="term" value="F:hydrolase activity"/>
    <property type="evidence" value="ECO:0007669"/>
    <property type="project" value="UniProtKB-KW"/>
</dbReference>